<keyword evidence="3" id="KW-1185">Reference proteome</keyword>
<keyword evidence="1" id="KW-0472">Membrane</keyword>
<reference evidence="2 3" key="1">
    <citation type="submission" date="2017-11" db="EMBL/GenBank/DDBJ databases">
        <title>Taxonomic description and genome sequences of Spirosoma HA7 sp. nov., isolated from pollen microhabitat of Corylus avellana.</title>
        <authorList>
            <person name="Ambika Manirajan B."/>
            <person name="Suarez C."/>
            <person name="Ratering S."/>
            <person name="Geissler-Plaum R."/>
            <person name="Cardinale M."/>
            <person name="Sylvia S."/>
        </authorList>
    </citation>
    <scope>NUCLEOTIDE SEQUENCE [LARGE SCALE GENOMIC DNA]</scope>
    <source>
        <strain evidence="2 3">HA7</strain>
    </source>
</reference>
<accession>A0A2K8YS35</accession>
<gene>
    <name evidence="2" type="ORF">CWM47_00495</name>
</gene>
<evidence type="ECO:0000256" key="1">
    <source>
        <dbReference type="SAM" id="Phobius"/>
    </source>
</evidence>
<evidence type="ECO:0000313" key="3">
    <source>
        <dbReference type="Proteomes" id="UP000232883"/>
    </source>
</evidence>
<dbReference type="RefSeq" id="WP_100985856.1">
    <property type="nucleotide sequence ID" value="NZ_CP025096.1"/>
</dbReference>
<dbReference type="OrthoDB" id="6021991at2"/>
<keyword evidence="1" id="KW-1133">Transmembrane helix</keyword>
<dbReference type="Proteomes" id="UP000232883">
    <property type="component" value="Chromosome"/>
</dbReference>
<dbReference type="EMBL" id="CP025096">
    <property type="protein sequence ID" value="AUD00430.1"/>
    <property type="molecule type" value="Genomic_DNA"/>
</dbReference>
<evidence type="ECO:0000313" key="2">
    <source>
        <dbReference type="EMBL" id="AUD00430.1"/>
    </source>
</evidence>
<protein>
    <submittedName>
        <fullName evidence="2">Uncharacterized protein</fullName>
    </submittedName>
</protein>
<dbReference type="KEGG" id="spir:CWM47_00495"/>
<keyword evidence="1" id="KW-0812">Transmembrane</keyword>
<name>A0A2K8YS35_9BACT</name>
<feature type="transmembrane region" description="Helical" evidence="1">
    <location>
        <begin position="143"/>
        <end position="161"/>
    </location>
</feature>
<proteinExistence type="predicted"/>
<dbReference type="AlphaFoldDB" id="A0A2K8YS35"/>
<sequence length="170" mass="19122">METIETLAKDYAHIPGWGIDADLKNDPTYPIKHRADGPADQRGYTWERPQQQPVDIEVLHSIERPNLSAVFGTSTPPSGLSGRIRRFAFRFSESEYGHWLPLLIADRVNVVEGIIDDFKHSRVPNIFAEKGMKADWKYNRQGLLKQALIGVVVTTAVVALLSGRKRSKEA</sequence>
<organism evidence="2 3">
    <name type="scientific">Spirosoma pollinicola</name>
    <dbReference type="NCBI Taxonomy" id="2057025"/>
    <lineage>
        <taxon>Bacteria</taxon>
        <taxon>Pseudomonadati</taxon>
        <taxon>Bacteroidota</taxon>
        <taxon>Cytophagia</taxon>
        <taxon>Cytophagales</taxon>
        <taxon>Cytophagaceae</taxon>
        <taxon>Spirosoma</taxon>
    </lineage>
</organism>